<evidence type="ECO:0000256" key="2">
    <source>
        <dbReference type="ARBA" id="ARBA00022578"/>
    </source>
</evidence>
<comment type="similarity">
    <text evidence="1">Belongs to the transposase 7 family.</text>
</comment>
<keyword evidence="2" id="KW-0815">Transposition</keyword>
<feature type="domain" description="Tn3 transposase DDE" evidence="5">
    <location>
        <begin position="338"/>
        <end position="727"/>
    </location>
</feature>
<comment type="caution">
    <text evidence="6">The sequence shown here is derived from an EMBL/GenBank/DDBJ whole genome shotgun (WGS) entry which is preliminary data.</text>
</comment>
<evidence type="ECO:0000256" key="3">
    <source>
        <dbReference type="ARBA" id="ARBA00023125"/>
    </source>
</evidence>
<keyword evidence="7" id="KW-1185">Reference proteome</keyword>
<keyword evidence="3" id="KW-0238">DNA-binding</keyword>
<evidence type="ECO:0000313" key="6">
    <source>
        <dbReference type="EMBL" id="MFC5359400.1"/>
    </source>
</evidence>
<keyword evidence="4" id="KW-0233">DNA recombination</keyword>
<reference evidence="7" key="1">
    <citation type="journal article" date="2019" name="Int. J. Syst. Evol. Microbiol.">
        <title>The Global Catalogue of Microorganisms (GCM) 10K type strain sequencing project: providing services to taxonomists for standard genome sequencing and annotation.</title>
        <authorList>
            <consortium name="The Broad Institute Genomics Platform"/>
            <consortium name="The Broad Institute Genome Sequencing Center for Infectious Disease"/>
            <person name="Wu L."/>
            <person name="Ma J."/>
        </authorList>
    </citation>
    <scope>NUCLEOTIDE SEQUENCE [LARGE SCALE GENOMIC DNA]</scope>
    <source>
        <strain evidence="7">CCUG 58760</strain>
    </source>
</reference>
<dbReference type="EMBL" id="JBHSLC010000113">
    <property type="protein sequence ID" value="MFC5359400.1"/>
    <property type="molecule type" value="Genomic_DNA"/>
</dbReference>
<organism evidence="6 7">
    <name type="scientific">Azospirillum himalayense</name>
    <dbReference type="NCBI Taxonomy" id="654847"/>
    <lineage>
        <taxon>Bacteria</taxon>
        <taxon>Pseudomonadati</taxon>
        <taxon>Pseudomonadota</taxon>
        <taxon>Alphaproteobacteria</taxon>
        <taxon>Rhodospirillales</taxon>
        <taxon>Azospirillaceae</taxon>
        <taxon>Azospirillum</taxon>
    </lineage>
</organism>
<evidence type="ECO:0000256" key="4">
    <source>
        <dbReference type="ARBA" id="ARBA00023172"/>
    </source>
</evidence>
<dbReference type="Proteomes" id="UP001596166">
    <property type="component" value="Unassembled WGS sequence"/>
</dbReference>
<evidence type="ECO:0000259" key="5">
    <source>
        <dbReference type="Pfam" id="PF01526"/>
    </source>
</evidence>
<dbReference type="Pfam" id="PF01526">
    <property type="entry name" value="DDE_Tnp_Tn3"/>
    <property type="match status" value="1"/>
</dbReference>
<dbReference type="NCBIfam" id="NF033527">
    <property type="entry name" value="transpos_Tn3"/>
    <property type="match status" value="1"/>
</dbReference>
<accession>A0ABW0GEA4</accession>
<sequence length="744" mass="82680">MPDPADVPQAVRRQLGQLCRRYDGRALRRFGPAKRHSLLVCFLFERRQGLLDDLVQAHDTHMTGLMRRARHAAEAEAQRLRRAAEDGLLTLVDTGKAVLAGDHTESVGGLRQRLGADRLHGAVAACEAVSRQDGRGVVDAVLARYPDLRKSLPAFLALPFASDTGHDSLLRAIDLVRQLDHGDLKALPDDAPTDFVPAGWRAMLRDDQGRLRRSLWEMALALAVRDALRSDDLHLPDSRRHAGFWTLVLDERLWATARTTAYADLGLCDRPGDHLTDLTRAIETAAAVFSAGLGSNNFDAIEQDQLCLRRPDALPVSLEVRHLRREIESRMPRVRIEDILLAIDRRCGFTRAFRPLAGYEPRARDTYRALLATLIAHGTNLGLTAMGDSVEDLTAADLQQTSRWLVREATVKAANAQIIEALHRLNFAALWGDGRLSSSDGQRFRAPPGTLIGAYHPRYFGHYDKAVTVYTHVSDRLGVFATQVISCAPREATYVLDGLLDNDSGLEPLLHTTDTHGFTEPLWGLCHLLGIDFMPRLKDLADQRLWRPDGARVPDAVAGLFAGTIDTALIVEHWDQLVRIAASLKARTAPAHVVLQRLTAGGPSNRIAKALTALGRLVKTRNILRYLHDAPFRRLIQAQLNRGESRHALARWLFFANQGEFRTGDVEAIINKASCLSLLSNAVVLWNTLQMERIVTQLRSDGLAIADDDLTHVWPLQRRHVVPSGVYFVNRIMPVFTLPEPVEA</sequence>
<protein>
    <submittedName>
        <fullName evidence="6">Tn3 family transposase</fullName>
    </submittedName>
</protein>
<proteinExistence type="inferred from homology"/>
<dbReference type="InterPro" id="IPR002513">
    <property type="entry name" value="Tn3_Tnp_DDE_dom"/>
</dbReference>
<dbReference type="InterPro" id="IPR047653">
    <property type="entry name" value="Tn3-like_transpos"/>
</dbReference>
<evidence type="ECO:0000256" key="1">
    <source>
        <dbReference type="ARBA" id="ARBA00009402"/>
    </source>
</evidence>
<evidence type="ECO:0000313" key="7">
    <source>
        <dbReference type="Proteomes" id="UP001596166"/>
    </source>
</evidence>
<name>A0ABW0GEA4_9PROT</name>
<dbReference type="RefSeq" id="WP_376999392.1">
    <property type="nucleotide sequence ID" value="NZ_JBHSLC010000113.1"/>
</dbReference>
<gene>
    <name evidence="6" type="ORF">ACFPMG_30835</name>
</gene>